<dbReference type="Pfam" id="PF13445">
    <property type="entry name" value="zf-RING_UBOX"/>
    <property type="match status" value="1"/>
</dbReference>
<sequence length="544" mass="62198">MELSEEKLKCPICVDLFTEPVLLPCGHNFCRTCIRVVWNMDESKESPAGPLFCPECQIFLPSDLKLEINVDLQRHAQDFAAREPITEQTQMSDESSKVMCDHCLERAAVAVKSCLNCDASLCLAHTLVHQQKEALRGHTLIEVTEDLVSFKCREHSEELKLFCQEDQAAVCSLCVVVGTHKNHQVIQLPEACSDFKKVLEANEAVLLERRCTVECAMKDLEPLFSGVMSSAQACRAKIAEKYQQIKAQIEDDEKLMMSVLEAEELYTKKWLKTKRECLEYHIRDTNALMSTNQTLIQETNNLKLLQVDRECCASERMRTVEHLVDQLHEAVFQSSHRVWSYLRAITLNPESAHPKLEVLADGLEVRWGKQTTQEKRDSEQLNSQYSVLASQSFSSDSHYWEVAVWEKPYWLIGVAYGPQYRTGEQDLCLSNETNEVFCYIYHGNGKYLACHDSVETVLKVRKRVQKVGIWVNLQKGELLFYDADTLTVLHSFSVKFLDAIYPTFNPCLDLNDQNRQPLILVHLRGIPEAPASVEITFQVSKRIL</sequence>
<dbReference type="PRINTS" id="PR01407">
    <property type="entry name" value="BUTYPHLNCDUF"/>
</dbReference>
<dbReference type="OrthoDB" id="426657at2759"/>
<dbReference type="InterPro" id="IPR000315">
    <property type="entry name" value="Znf_B-box"/>
</dbReference>
<gene>
    <name evidence="11" type="primary">LOC115810459</name>
</gene>
<dbReference type="RefSeq" id="XP_030628251.1">
    <property type="nucleotide sequence ID" value="XM_030772391.1"/>
</dbReference>
<feature type="domain" description="RING-type" evidence="7">
    <location>
        <begin position="10"/>
        <end position="57"/>
    </location>
</feature>
<dbReference type="SMART" id="SM00589">
    <property type="entry name" value="PRY"/>
    <property type="match status" value="1"/>
</dbReference>
<feature type="domain" description="B30.2/SPRY" evidence="9">
    <location>
        <begin position="325"/>
        <end position="523"/>
    </location>
</feature>
<keyword evidence="5" id="KW-0391">Immunity</keyword>
<dbReference type="PANTHER" id="PTHR25465:SF31">
    <property type="entry name" value="RING-TYPE DOMAIN-CONTAINING PROTEIN"/>
    <property type="match status" value="1"/>
</dbReference>
<dbReference type="InterPro" id="IPR017907">
    <property type="entry name" value="Znf_RING_CS"/>
</dbReference>
<name>A0A6J2VAP3_CHACN</name>
<evidence type="ECO:0000256" key="3">
    <source>
        <dbReference type="ARBA" id="ARBA00022771"/>
    </source>
</evidence>
<accession>A0A6J2VAP3</accession>
<keyword evidence="1" id="KW-0399">Innate immunity</keyword>
<evidence type="ECO:0000259" key="7">
    <source>
        <dbReference type="PROSITE" id="PS50089"/>
    </source>
</evidence>
<evidence type="ECO:0000259" key="9">
    <source>
        <dbReference type="PROSITE" id="PS50188"/>
    </source>
</evidence>
<dbReference type="Pfam" id="PF00643">
    <property type="entry name" value="zf-B_box"/>
    <property type="match status" value="1"/>
</dbReference>
<dbReference type="Gene3D" id="4.10.830.40">
    <property type="match status" value="1"/>
</dbReference>
<evidence type="ECO:0000256" key="1">
    <source>
        <dbReference type="ARBA" id="ARBA00022588"/>
    </source>
</evidence>
<dbReference type="AlphaFoldDB" id="A0A6J2VAP3"/>
<dbReference type="InterPro" id="IPR003879">
    <property type="entry name" value="Butyrophylin_SPRY"/>
</dbReference>
<proteinExistence type="predicted"/>
<dbReference type="Gene3D" id="2.60.120.920">
    <property type="match status" value="1"/>
</dbReference>
<evidence type="ECO:0000256" key="2">
    <source>
        <dbReference type="ARBA" id="ARBA00022723"/>
    </source>
</evidence>
<dbReference type="PROSITE" id="PS50089">
    <property type="entry name" value="ZF_RING_2"/>
    <property type="match status" value="1"/>
</dbReference>
<evidence type="ECO:0000256" key="5">
    <source>
        <dbReference type="ARBA" id="ARBA00022859"/>
    </source>
</evidence>
<dbReference type="Gene3D" id="3.30.160.60">
    <property type="entry name" value="Classic Zinc Finger"/>
    <property type="match status" value="1"/>
</dbReference>
<dbReference type="GO" id="GO:0045087">
    <property type="term" value="P:innate immune response"/>
    <property type="evidence" value="ECO:0007669"/>
    <property type="project" value="UniProtKB-KW"/>
</dbReference>
<dbReference type="PROSITE" id="PS50119">
    <property type="entry name" value="ZF_BBOX"/>
    <property type="match status" value="1"/>
</dbReference>
<dbReference type="SMART" id="SM00184">
    <property type="entry name" value="RING"/>
    <property type="match status" value="1"/>
</dbReference>
<feature type="domain" description="B box-type" evidence="8">
    <location>
        <begin position="152"/>
        <end position="188"/>
    </location>
</feature>
<organism evidence="10 11">
    <name type="scientific">Chanos chanos</name>
    <name type="common">Milkfish</name>
    <name type="synonym">Mugil chanos</name>
    <dbReference type="NCBI Taxonomy" id="29144"/>
    <lineage>
        <taxon>Eukaryota</taxon>
        <taxon>Metazoa</taxon>
        <taxon>Chordata</taxon>
        <taxon>Craniata</taxon>
        <taxon>Vertebrata</taxon>
        <taxon>Euteleostomi</taxon>
        <taxon>Actinopterygii</taxon>
        <taxon>Neopterygii</taxon>
        <taxon>Teleostei</taxon>
        <taxon>Ostariophysi</taxon>
        <taxon>Gonorynchiformes</taxon>
        <taxon>Chanidae</taxon>
        <taxon>Chanos</taxon>
    </lineage>
</organism>
<dbReference type="SUPFAM" id="SSF57845">
    <property type="entry name" value="B-box zinc-binding domain"/>
    <property type="match status" value="1"/>
</dbReference>
<dbReference type="SUPFAM" id="SSF57850">
    <property type="entry name" value="RING/U-box"/>
    <property type="match status" value="1"/>
</dbReference>
<dbReference type="InterPro" id="IPR027370">
    <property type="entry name" value="Znf-RING_euk"/>
</dbReference>
<keyword evidence="2" id="KW-0479">Metal-binding</keyword>
<dbReference type="Gene3D" id="3.30.40.10">
    <property type="entry name" value="Zinc/RING finger domain, C3HC4 (zinc finger)"/>
    <property type="match status" value="1"/>
</dbReference>
<dbReference type="Pfam" id="PF00622">
    <property type="entry name" value="SPRY"/>
    <property type="match status" value="1"/>
</dbReference>
<keyword evidence="10" id="KW-1185">Reference proteome</keyword>
<dbReference type="PROSITE" id="PS50188">
    <property type="entry name" value="B302_SPRY"/>
    <property type="match status" value="1"/>
</dbReference>
<protein>
    <submittedName>
        <fullName evidence="11">Nuclear factor 7, ovary</fullName>
    </submittedName>
</protein>
<dbReference type="InterPro" id="IPR013083">
    <property type="entry name" value="Znf_RING/FYVE/PHD"/>
</dbReference>
<dbReference type="InterPro" id="IPR051051">
    <property type="entry name" value="E3_ubiq-ligase_TRIM/RNF"/>
</dbReference>
<dbReference type="GeneID" id="115810459"/>
<evidence type="ECO:0000313" key="10">
    <source>
        <dbReference type="Proteomes" id="UP000504632"/>
    </source>
</evidence>
<evidence type="ECO:0000313" key="11">
    <source>
        <dbReference type="RefSeq" id="XP_030628251.1"/>
    </source>
</evidence>
<dbReference type="Proteomes" id="UP000504632">
    <property type="component" value="Chromosome 4"/>
</dbReference>
<dbReference type="InterPro" id="IPR001841">
    <property type="entry name" value="Znf_RING"/>
</dbReference>
<dbReference type="PANTHER" id="PTHR25465">
    <property type="entry name" value="B-BOX DOMAIN CONTAINING"/>
    <property type="match status" value="1"/>
</dbReference>
<keyword evidence="3 6" id="KW-0863">Zinc-finger</keyword>
<dbReference type="InterPro" id="IPR013320">
    <property type="entry name" value="ConA-like_dom_sf"/>
</dbReference>
<evidence type="ECO:0000259" key="8">
    <source>
        <dbReference type="PROSITE" id="PS50119"/>
    </source>
</evidence>
<reference evidence="11" key="1">
    <citation type="submission" date="2025-08" db="UniProtKB">
        <authorList>
            <consortium name="RefSeq"/>
        </authorList>
    </citation>
    <scope>IDENTIFICATION</scope>
</reference>
<evidence type="ECO:0000256" key="4">
    <source>
        <dbReference type="ARBA" id="ARBA00022833"/>
    </source>
</evidence>
<evidence type="ECO:0000256" key="6">
    <source>
        <dbReference type="PROSITE-ProRule" id="PRU00024"/>
    </source>
</evidence>
<dbReference type="InterPro" id="IPR003877">
    <property type="entry name" value="SPRY_dom"/>
</dbReference>
<dbReference type="InterPro" id="IPR043136">
    <property type="entry name" value="B30.2/SPRY_sf"/>
</dbReference>
<dbReference type="SMART" id="SM00336">
    <property type="entry name" value="BBOX"/>
    <property type="match status" value="2"/>
</dbReference>
<dbReference type="InterPro" id="IPR006574">
    <property type="entry name" value="PRY"/>
</dbReference>
<keyword evidence="4" id="KW-0862">Zinc</keyword>
<dbReference type="GO" id="GO:0008270">
    <property type="term" value="F:zinc ion binding"/>
    <property type="evidence" value="ECO:0007669"/>
    <property type="project" value="UniProtKB-KW"/>
</dbReference>
<dbReference type="GO" id="GO:0005737">
    <property type="term" value="C:cytoplasm"/>
    <property type="evidence" value="ECO:0007669"/>
    <property type="project" value="UniProtKB-ARBA"/>
</dbReference>
<dbReference type="SUPFAM" id="SSF49899">
    <property type="entry name" value="Concanavalin A-like lectins/glucanases"/>
    <property type="match status" value="1"/>
</dbReference>
<dbReference type="PROSITE" id="PS00518">
    <property type="entry name" value="ZF_RING_1"/>
    <property type="match status" value="1"/>
</dbReference>
<dbReference type="InParanoid" id="A0A6J2VAP3"/>
<dbReference type="InterPro" id="IPR001870">
    <property type="entry name" value="B30.2/SPRY"/>
</dbReference>